<accession>A0AAF0UW57</accession>
<proteinExistence type="predicted"/>
<dbReference type="EMBL" id="CP133622">
    <property type="protein sequence ID" value="WMV54233.1"/>
    <property type="molecule type" value="Genomic_DNA"/>
</dbReference>
<dbReference type="Proteomes" id="UP001234989">
    <property type="component" value="Chromosome 11"/>
</dbReference>
<dbReference type="AlphaFoldDB" id="A0AAF0UW57"/>
<name>A0AAF0UW57_SOLVR</name>
<evidence type="ECO:0000313" key="2">
    <source>
        <dbReference type="Proteomes" id="UP001234989"/>
    </source>
</evidence>
<keyword evidence="2" id="KW-1185">Reference proteome</keyword>
<reference evidence="1" key="1">
    <citation type="submission" date="2023-08" db="EMBL/GenBank/DDBJ databases">
        <title>A de novo genome assembly of Solanum verrucosum Schlechtendal, a Mexican diploid species geographically isolated from the other diploid A-genome species in potato relatives.</title>
        <authorList>
            <person name="Hosaka K."/>
        </authorList>
    </citation>
    <scope>NUCLEOTIDE SEQUENCE</scope>
    <source>
        <tissue evidence="1">Young leaves</tissue>
    </source>
</reference>
<organism evidence="1 2">
    <name type="scientific">Solanum verrucosum</name>
    <dbReference type="NCBI Taxonomy" id="315347"/>
    <lineage>
        <taxon>Eukaryota</taxon>
        <taxon>Viridiplantae</taxon>
        <taxon>Streptophyta</taxon>
        <taxon>Embryophyta</taxon>
        <taxon>Tracheophyta</taxon>
        <taxon>Spermatophyta</taxon>
        <taxon>Magnoliopsida</taxon>
        <taxon>eudicotyledons</taxon>
        <taxon>Gunneridae</taxon>
        <taxon>Pentapetalae</taxon>
        <taxon>asterids</taxon>
        <taxon>lamiids</taxon>
        <taxon>Solanales</taxon>
        <taxon>Solanaceae</taxon>
        <taxon>Solanoideae</taxon>
        <taxon>Solaneae</taxon>
        <taxon>Solanum</taxon>
    </lineage>
</organism>
<sequence length="44" mass="4817">MLIDVLMISSQVQGPGPLQSMFIQDYMLYNWQAVTSAVGEAPVS</sequence>
<gene>
    <name evidence="1" type="ORF">MTR67_047618</name>
</gene>
<protein>
    <submittedName>
        <fullName evidence="1">Uncharacterized protein</fullName>
    </submittedName>
</protein>
<evidence type="ECO:0000313" key="1">
    <source>
        <dbReference type="EMBL" id="WMV54233.1"/>
    </source>
</evidence>